<keyword evidence="5" id="KW-1185">Reference proteome</keyword>
<evidence type="ECO:0000256" key="1">
    <source>
        <dbReference type="SAM" id="MobiDB-lite"/>
    </source>
</evidence>
<dbReference type="InterPro" id="IPR007245">
    <property type="entry name" value="PIG-T"/>
</dbReference>
<gene>
    <name evidence="4" type="ORF">BCR32DRAFT_203970</name>
</gene>
<evidence type="ECO:0000313" key="5">
    <source>
        <dbReference type="Proteomes" id="UP000193944"/>
    </source>
</evidence>
<dbReference type="STRING" id="1754192.A0A1Y1X6A6"/>
<feature type="compositionally biased region" description="Polar residues" evidence="1">
    <location>
        <begin position="584"/>
        <end position="598"/>
    </location>
</feature>
<protein>
    <submittedName>
        <fullName evidence="4">Gpi16 subunit, GPI transamidase component</fullName>
    </submittedName>
</protein>
<dbReference type="EMBL" id="MCFG01000124">
    <property type="protein sequence ID" value="ORX81195.1"/>
    <property type="molecule type" value="Genomic_DNA"/>
</dbReference>
<dbReference type="AlphaFoldDB" id="A0A1Y1X6A6"/>
<sequence length="607" mass="70101">MLRKSFYNTYLLIILIINISLINICQGKKVYSDTFSEELTMKNLSESEVLTVFNFTQTMDLKNNDEITSYYQLFPRTIGQIVDKYHVKEFHITFTRGSWNDYQWGLNTLPAPAGVEFYAYFDANYNTNENWAGLANALSGVFCASVNYIDRSKSAIPIYSFKPNGNYNPEEKIELRYGSLSHEGVCTENLTPWIKLLPCQSKMGIAGLLNNYKLFDTNYYSMMAHLIPVCLDSECKQKQLQLTQIISTVFDNKRIGKTKSWSFESLFGRKFNNYCPVSTNSKVKIELMDNDNESNYFRLIRNPTRFENISKNKKYAVYDLLSVDIVDENKIKPIQDNIGLEVHRSQTGYAEEYGGFVITFKNNNLDKDLSITYFDIIPWYFNIYMNSFKIDNNKIKDYNNDEYISEFYHEPAIEHLNPTILEMKMIIPKDSTTSIQFDFVKQYLLYADYPPDCARGFDVGSAVVTVHNVSLSNGYLYPEQDYIRIYTEPMVIILPAPDFSMPYNVITYSCTIIALFFGSMYNAYTRRYIPLVVEKDETKNNSNSTNTISTSNNNNNNNNNNTSTNTNNNSNNNNNINNKKKISLSESEVSPDTKITPQETEKKDKDI</sequence>
<evidence type="ECO:0000256" key="2">
    <source>
        <dbReference type="SAM" id="Phobius"/>
    </source>
</evidence>
<keyword evidence="2" id="KW-0472">Membrane</keyword>
<feature type="transmembrane region" description="Helical" evidence="2">
    <location>
        <begin position="505"/>
        <end position="524"/>
    </location>
</feature>
<dbReference type="GO" id="GO:0042765">
    <property type="term" value="C:GPI-anchor transamidase complex"/>
    <property type="evidence" value="ECO:0007669"/>
    <property type="project" value="InterPro"/>
</dbReference>
<keyword evidence="3" id="KW-0732">Signal</keyword>
<keyword evidence="2" id="KW-1133">Transmembrane helix</keyword>
<dbReference type="PANTHER" id="PTHR12959:SF11">
    <property type="entry name" value="GPI TRANSAMIDASE COMPONENT PIG-T"/>
    <property type="match status" value="1"/>
</dbReference>
<dbReference type="Proteomes" id="UP000193944">
    <property type="component" value="Unassembled WGS sequence"/>
</dbReference>
<accession>A0A1Y1X6A6</accession>
<feature type="signal peptide" evidence="3">
    <location>
        <begin position="1"/>
        <end position="27"/>
    </location>
</feature>
<feature type="compositionally biased region" description="Low complexity" evidence="1">
    <location>
        <begin position="540"/>
        <end position="577"/>
    </location>
</feature>
<dbReference type="Pfam" id="PF04113">
    <property type="entry name" value="Gpi16"/>
    <property type="match status" value="2"/>
</dbReference>
<reference evidence="4 5" key="1">
    <citation type="submission" date="2016-08" db="EMBL/GenBank/DDBJ databases">
        <title>A Parts List for Fungal Cellulosomes Revealed by Comparative Genomics.</title>
        <authorList>
            <consortium name="DOE Joint Genome Institute"/>
            <person name="Haitjema C.H."/>
            <person name="Gilmore S.P."/>
            <person name="Henske J.K."/>
            <person name="Solomon K.V."/>
            <person name="De Groot R."/>
            <person name="Kuo A."/>
            <person name="Mondo S.J."/>
            <person name="Salamov A.A."/>
            <person name="Labutti K."/>
            <person name="Zhao Z."/>
            <person name="Chiniquy J."/>
            <person name="Barry K."/>
            <person name="Brewer H.M."/>
            <person name="Purvine S.O."/>
            <person name="Wright A.T."/>
            <person name="Boxma B."/>
            <person name="Van Alen T."/>
            <person name="Hackstein J.H."/>
            <person name="Baker S.E."/>
            <person name="Grigoriev I.V."/>
            <person name="O'Malley M.A."/>
        </authorList>
    </citation>
    <scope>NUCLEOTIDE SEQUENCE [LARGE SCALE GENOMIC DNA]</scope>
    <source>
        <strain evidence="4 5">S4</strain>
    </source>
</reference>
<proteinExistence type="predicted"/>
<dbReference type="OrthoDB" id="331263at2759"/>
<reference evidence="4 5" key="2">
    <citation type="submission" date="2016-08" db="EMBL/GenBank/DDBJ databases">
        <title>Pervasive Adenine N6-methylation of Active Genes in Fungi.</title>
        <authorList>
            <consortium name="DOE Joint Genome Institute"/>
            <person name="Mondo S.J."/>
            <person name="Dannebaum R.O."/>
            <person name="Kuo R.C."/>
            <person name="Labutti K."/>
            <person name="Haridas S."/>
            <person name="Kuo A."/>
            <person name="Salamov A."/>
            <person name="Ahrendt S.R."/>
            <person name="Lipzen A."/>
            <person name="Sullivan W."/>
            <person name="Andreopoulos W.B."/>
            <person name="Clum A."/>
            <person name="Lindquist E."/>
            <person name="Daum C."/>
            <person name="Ramamoorthy G.K."/>
            <person name="Gryganskyi A."/>
            <person name="Culley D."/>
            <person name="Magnuson J.K."/>
            <person name="James T.Y."/>
            <person name="O'Malley M.A."/>
            <person name="Stajich J.E."/>
            <person name="Spatafora J.W."/>
            <person name="Visel A."/>
            <person name="Grigoriev I.V."/>
        </authorList>
    </citation>
    <scope>NUCLEOTIDE SEQUENCE [LARGE SCALE GENOMIC DNA]</scope>
    <source>
        <strain evidence="4 5">S4</strain>
    </source>
</reference>
<keyword evidence="2" id="KW-0812">Transmembrane</keyword>
<feature type="chain" id="PRO_5012169159" evidence="3">
    <location>
        <begin position="28"/>
        <end position="607"/>
    </location>
</feature>
<evidence type="ECO:0000313" key="4">
    <source>
        <dbReference type="EMBL" id="ORX81195.1"/>
    </source>
</evidence>
<evidence type="ECO:0000256" key="3">
    <source>
        <dbReference type="SAM" id="SignalP"/>
    </source>
</evidence>
<dbReference type="GO" id="GO:0016255">
    <property type="term" value="P:attachment of GPI anchor to protein"/>
    <property type="evidence" value="ECO:0007669"/>
    <property type="project" value="InterPro"/>
</dbReference>
<dbReference type="PANTHER" id="PTHR12959">
    <property type="entry name" value="GPI TRANSAMIDASE COMPONENT PIG-T-RELATED"/>
    <property type="match status" value="1"/>
</dbReference>
<comment type="caution">
    <text evidence="4">The sequence shown here is derived from an EMBL/GenBank/DDBJ whole genome shotgun (WGS) entry which is preliminary data.</text>
</comment>
<organism evidence="4 5">
    <name type="scientific">Anaeromyces robustus</name>
    <dbReference type="NCBI Taxonomy" id="1754192"/>
    <lineage>
        <taxon>Eukaryota</taxon>
        <taxon>Fungi</taxon>
        <taxon>Fungi incertae sedis</taxon>
        <taxon>Chytridiomycota</taxon>
        <taxon>Chytridiomycota incertae sedis</taxon>
        <taxon>Neocallimastigomycetes</taxon>
        <taxon>Neocallimastigales</taxon>
        <taxon>Neocallimastigaceae</taxon>
        <taxon>Anaeromyces</taxon>
    </lineage>
</organism>
<feature type="region of interest" description="Disordered" evidence="1">
    <location>
        <begin position="538"/>
        <end position="607"/>
    </location>
</feature>
<name>A0A1Y1X6A6_9FUNG</name>